<gene>
    <name evidence="3" type="primary">LOC106166624</name>
</gene>
<dbReference type="AlphaFoldDB" id="A0A1S3IS03"/>
<accession>A0A1S3IS03</accession>
<feature type="region of interest" description="Disordered" evidence="1">
    <location>
        <begin position="1"/>
        <end position="152"/>
    </location>
</feature>
<dbReference type="GeneID" id="106166624"/>
<keyword evidence="2" id="KW-1185">Reference proteome</keyword>
<dbReference type="Proteomes" id="UP000085678">
    <property type="component" value="Unplaced"/>
</dbReference>
<reference evidence="3" key="1">
    <citation type="submission" date="2025-08" db="UniProtKB">
        <authorList>
            <consortium name="RefSeq"/>
        </authorList>
    </citation>
    <scope>IDENTIFICATION</scope>
    <source>
        <tissue evidence="3">Gonads</tissue>
    </source>
</reference>
<protein>
    <submittedName>
        <fullName evidence="3">Uncharacterized protein LOC106166624</fullName>
    </submittedName>
</protein>
<evidence type="ECO:0000256" key="1">
    <source>
        <dbReference type="SAM" id="MobiDB-lite"/>
    </source>
</evidence>
<proteinExistence type="predicted"/>
<name>A0A1S3IS03_LINAN</name>
<dbReference type="RefSeq" id="XP_013400716.1">
    <property type="nucleotide sequence ID" value="XM_013545262.1"/>
</dbReference>
<dbReference type="KEGG" id="lak:106166624"/>
<feature type="compositionally biased region" description="Basic and acidic residues" evidence="1">
    <location>
        <begin position="82"/>
        <end position="97"/>
    </location>
</feature>
<sequence length="176" mass="19412">MSTQPPNERHPDADEDDTGDDAVPGPSNSDPEASSSTDNKGKGKGKGTKKPYDGTTTLENFEPSTYTDKHSKFKVNDYGTDFEIRQYDPNERPEKYKRPQPQPQDTAEDVAEDGAGVTSGSTEPEATSSDVRPVAVAVPRPKPAVQERIIHKKTKDSISKSIRKFRYPKVVDECPF</sequence>
<organism evidence="2 3">
    <name type="scientific">Lingula anatina</name>
    <name type="common">Brachiopod</name>
    <name type="synonym">Lingula unguis</name>
    <dbReference type="NCBI Taxonomy" id="7574"/>
    <lineage>
        <taxon>Eukaryota</taxon>
        <taxon>Metazoa</taxon>
        <taxon>Spiralia</taxon>
        <taxon>Lophotrochozoa</taxon>
        <taxon>Brachiopoda</taxon>
        <taxon>Linguliformea</taxon>
        <taxon>Lingulata</taxon>
        <taxon>Lingulida</taxon>
        <taxon>Linguloidea</taxon>
        <taxon>Lingulidae</taxon>
        <taxon>Lingula</taxon>
    </lineage>
</organism>
<feature type="compositionally biased region" description="Polar residues" evidence="1">
    <location>
        <begin position="118"/>
        <end position="130"/>
    </location>
</feature>
<evidence type="ECO:0000313" key="3">
    <source>
        <dbReference type="RefSeq" id="XP_013400716.1"/>
    </source>
</evidence>
<evidence type="ECO:0000313" key="2">
    <source>
        <dbReference type="Proteomes" id="UP000085678"/>
    </source>
</evidence>
<feature type="compositionally biased region" description="Polar residues" evidence="1">
    <location>
        <begin position="26"/>
        <end position="36"/>
    </location>
</feature>
<dbReference type="InParanoid" id="A0A1S3IS03"/>